<dbReference type="PANTHER" id="PTHR38460:SF1">
    <property type="entry name" value="TAUTOMERASE YOLI-RELATED"/>
    <property type="match status" value="1"/>
</dbReference>
<gene>
    <name evidence="1" type="ORF">BT93_L0190</name>
</gene>
<dbReference type="PANTHER" id="PTHR38460">
    <property type="entry name" value="TAUTOMERASE YOLI-RELATED"/>
    <property type="match status" value="1"/>
</dbReference>
<dbReference type="EMBL" id="MU098445">
    <property type="protein sequence ID" value="KAF7845888.1"/>
    <property type="molecule type" value="Genomic_DNA"/>
</dbReference>
<evidence type="ECO:0008006" key="3">
    <source>
        <dbReference type="Google" id="ProtNLM"/>
    </source>
</evidence>
<evidence type="ECO:0000313" key="2">
    <source>
        <dbReference type="Proteomes" id="UP000806378"/>
    </source>
</evidence>
<name>A0A8T0CER3_CORYI</name>
<dbReference type="InterPro" id="IPR014347">
    <property type="entry name" value="Tautomerase/MIF_sf"/>
</dbReference>
<dbReference type="AlphaFoldDB" id="A0A8T0CER3"/>
<dbReference type="Pfam" id="PF14552">
    <property type="entry name" value="Tautomerase_2"/>
    <property type="match status" value="1"/>
</dbReference>
<dbReference type="Gramene" id="rna-gnl|WGS:JABURB|Cocit.L0190.1">
    <property type="protein sequence ID" value="cds-KAF7845888.1"/>
    <property type="gene ID" value="gene-BT93_L0190"/>
</dbReference>
<dbReference type="OrthoDB" id="1686145at2759"/>
<proteinExistence type="predicted"/>
<reference evidence="1" key="1">
    <citation type="submission" date="2020-05" db="EMBL/GenBank/DDBJ databases">
        <title>WGS assembly of Corymbia citriodora subspecies variegata.</title>
        <authorList>
            <person name="Barry K."/>
            <person name="Hundley H."/>
            <person name="Shu S."/>
            <person name="Jenkins J."/>
            <person name="Grimwood J."/>
            <person name="Baten A."/>
        </authorList>
    </citation>
    <scope>NUCLEOTIDE SEQUENCE</scope>
    <source>
        <strain evidence="1">CV2-018</strain>
    </source>
</reference>
<accession>A0A8T0CER3</accession>
<evidence type="ECO:0000313" key="1">
    <source>
        <dbReference type="EMBL" id="KAF7845888.1"/>
    </source>
</evidence>
<organism evidence="1 2">
    <name type="scientific">Corymbia citriodora subsp. variegata</name>
    <dbReference type="NCBI Taxonomy" id="360336"/>
    <lineage>
        <taxon>Eukaryota</taxon>
        <taxon>Viridiplantae</taxon>
        <taxon>Streptophyta</taxon>
        <taxon>Embryophyta</taxon>
        <taxon>Tracheophyta</taxon>
        <taxon>Spermatophyta</taxon>
        <taxon>Magnoliopsida</taxon>
        <taxon>eudicotyledons</taxon>
        <taxon>Gunneridae</taxon>
        <taxon>Pentapetalae</taxon>
        <taxon>rosids</taxon>
        <taxon>malvids</taxon>
        <taxon>Myrtales</taxon>
        <taxon>Myrtaceae</taxon>
        <taxon>Myrtoideae</taxon>
        <taxon>Eucalypteae</taxon>
        <taxon>Corymbia</taxon>
    </lineage>
</organism>
<dbReference type="SUPFAM" id="SSF55331">
    <property type="entry name" value="Tautomerase/MIF"/>
    <property type="match status" value="1"/>
</dbReference>
<keyword evidence="2" id="KW-1185">Reference proteome</keyword>
<sequence length="130" mass="14935">MPCVKIDMIKGVRSPDEIKHLAEVVQEVFLDKFAAPNRDRYQVITQHEPYELIFEDTGLNIPRTEKLVFIQIFQQGRSADQKRALYASLAERLEKDCGVPGSDLVISCNRNEKEDWSFGYGRAQFLEGDL</sequence>
<dbReference type="InterPro" id="IPR037479">
    <property type="entry name" value="Tauto_MSAD"/>
</dbReference>
<dbReference type="Proteomes" id="UP000806378">
    <property type="component" value="Unassembled WGS sequence"/>
</dbReference>
<comment type="caution">
    <text evidence="1">The sequence shown here is derived from an EMBL/GenBank/DDBJ whole genome shotgun (WGS) entry which is preliminary data.</text>
</comment>
<dbReference type="Gene3D" id="3.30.429.10">
    <property type="entry name" value="Macrophage Migration Inhibitory Factor"/>
    <property type="match status" value="1"/>
</dbReference>
<protein>
    <recommendedName>
        <fullName evidence="3">Tautomerase</fullName>
    </recommendedName>
</protein>